<reference evidence="1" key="1">
    <citation type="submission" date="2021-01" db="EMBL/GenBank/DDBJ databases">
        <title>Whole genome shotgun sequence of Actinoplanes ferrugineus NBRC 15555.</title>
        <authorList>
            <person name="Komaki H."/>
            <person name="Tamura T."/>
        </authorList>
    </citation>
    <scope>NUCLEOTIDE SEQUENCE</scope>
    <source>
        <strain evidence="1">NBRC 15555</strain>
    </source>
</reference>
<proteinExistence type="predicted"/>
<organism evidence="1 2">
    <name type="scientific">Paractinoplanes ferrugineus</name>
    <dbReference type="NCBI Taxonomy" id="113564"/>
    <lineage>
        <taxon>Bacteria</taxon>
        <taxon>Bacillati</taxon>
        <taxon>Actinomycetota</taxon>
        <taxon>Actinomycetes</taxon>
        <taxon>Micromonosporales</taxon>
        <taxon>Micromonosporaceae</taxon>
        <taxon>Paractinoplanes</taxon>
    </lineage>
</organism>
<dbReference type="EMBL" id="BOMM01000040">
    <property type="protein sequence ID" value="GIE12675.1"/>
    <property type="molecule type" value="Genomic_DNA"/>
</dbReference>
<dbReference type="Pfam" id="PF14106">
    <property type="entry name" value="DUF4279"/>
    <property type="match status" value="1"/>
</dbReference>
<name>A0A919MHI6_9ACTN</name>
<comment type="caution">
    <text evidence="1">The sequence shown here is derived from an EMBL/GenBank/DDBJ whole genome shotgun (WGS) entry which is preliminary data.</text>
</comment>
<gene>
    <name evidence="1" type="ORF">Afe05nite_45150</name>
</gene>
<evidence type="ECO:0000313" key="2">
    <source>
        <dbReference type="Proteomes" id="UP000598174"/>
    </source>
</evidence>
<sequence>MHIDQYAYFALFSRSTSAAEMTAILGIEPDETTVRGSRRTEPSAVPVRHGWKIVCREPGLCVDEQVARILDRLRPHTTAIGALANRLAAADQESGAVLEIVRCFRGEDAERHEHREDAPNLFGWHLDRAVLDFLRATGAVLDVDEYDMTPDRAEDAGV</sequence>
<evidence type="ECO:0000313" key="1">
    <source>
        <dbReference type="EMBL" id="GIE12675.1"/>
    </source>
</evidence>
<keyword evidence="2" id="KW-1185">Reference proteome</keyword>
<dbReference type="RefSeq" id="WP_239118092.1">
    <property type="nucleotide sequence ID" value="NZ_BAAABP010000022.1"/>
</dbReference>
<protein>
    <recommendedName>
        <fullName evidence="3">DUF4279 domain-containing protein</fullName>
    </recommendedName>
</protein>
<dbReference type="AlphaFoldDB" id="A0A919MHI6"/>
<dbReference type="Proteomes" id="UP000598174">
    <property type="component" value="Unassembled WGS sequence"/>
</dbReference>
<evidence type="ECO:0008006" key="3">
    <source>
        <dbReference type="Google" id="ProtNLM"/>
    </source>
</evidence>
<accession>A0A919MHI6</accession>
<dbReference type="InterPro" id="IPR025459">
    <property type="entry name" value="DUF4279"/>
</dbReference>